<evidence type="ECO:0000313" key="12">
    <source>
        <dbReference type="Proteomes" id="UP001445076"/>
    </source>
</evidence>
<feature type="transmembrane region" description="Helical" evidence="9">
    <location>
        <begin position="435"/>
        <end position="454"/>
    </location>
</feature>
<dbReference type="Pfam" id="PF00083">
    <property type="entry name" value="Sugar_tr"/>
    <property type="match status" value="1"/>
</dbReference>
<dbReference type="GO" id="GO:0022857">
    <property type="term" value="F:transmembrane transporter activity"/>
    <property type="evidence" value="ECO:0007669"/>
    <property type="project" value="InterPro"/>
</dbReference>
<accession>A0AAW0W2D3</accession>
<dbReference type="GO" id="GO:0005886">
    <property type="term" value="C:plasma membrane"/>
    <property type="evidence" value="ECO:0007669"/>
    <property type="project" value="UniProtKB-SubCell"/>
</dbReference>
<feature type="domain" description="Major facilitator superfamily (MFS) profile" evidence="10">
    <location>
        <begin position="53"/>
        <end position="489"/>
    </location>
</feature>
<dbReference type="InterPro" id="IPR050549">
    <property type="entry name" value="MFS_Trehalose_Transporter"/>
</dbReference>
<reference evidence="11 12" key="1">
    <citation type="journal article" date="2024" name="BMC Genomics">
        <title>Genome assembly of redclaw crayfish (Cherax quadricarinatus) provides insights into its immune adaptation and hypoxia tolerance.</title>
        <authorList>
            <person name="Liu Z."/>
            <person name="Zheng J."/>
            <person name="Li H."/>
            <person name="Fang K."/>
            <person name="Wang S."/>
            <person name="He J."/>
            <person name="Zhou D."/>
            <person name="Weng S."/>
            <person name="Chi M."/>
            <person name="Gu Z."/>
            <person name="He J."/>
            <person name="Li F."/>
            <person name="Wang M."/>
        </authorList>
    </citation>
    <scope>NUCLEOTIDE SEQUENCE [LARGE SCALE GENOMIC DNA]</scope>
    <source>
        <strain evidence="11">ZL_2023a</strain>
    </source>
</reference>
<evidence type="ECO:0000259" key="10">
    <source>
        <dbReference type="PROSITE" id="PS50850"/>
    </source>
</evidence>
<dbReference type="InterPro" id="IPR020846">
    <property type="entry name" value="MFS_dom"/>
</dbReference>
<evidence type="ECO:0000256" key="3">
    <source>
        <dbReference type="ARBA" id="ARBA00022475"/>
    </source>
</evidence>
<protein>
    <recommendedName>
        <fullName evidence="10">Major facilitator superfamily (MFS) profile domain-containing protein</fullName>
    </recommendedName>
</protein>
<proteinExistence type="predicted"/>
<feature type="transmembrane region" description="Helical" evidence="9">
    <location>
        <begin position="466"/>
        <end position="485"/>
    </location>
</feature>
<evidence type="ECO:0000256" key="7">
    <source>
        <dbReference type="ARBA" id="ARBA00023136"/>
    </source>
</evidence>
<gene>
    <name evidence="11" type="ORF">OTU49_011684</name>
</gene>
<feature type="transmembrane region" description="Helical" evidence="9">
    <location>
        <begin position="295"/>
        <end position="316"/>
    </location>
</feature>
<dbReference type="PROSITE" id="PS00217">
    <property type="entry name" value="SUGAR_TRANSPORT_2"/>
    <property type="match status" value="1"/>
</dbReference>
<keyword evidence="7 9" id="KW-0472">Membrane</keyword>
<sequence>MNSQSTSTTSLAWSITSLDTVETAVHTQERKTEQYEDSKEQGQTETKSERRIRLLEQALICFLASSGMWTMGSVIAYPSVVSQDLSSYNTTIYGSPIVLTSLQLDALSGLAALGCLPGSWLIGAVMVVLGRRFSMMVIAVMAMLSWLGVALLPSVPGLLVARFVSGAAAGGASVCINTYRAEVTDVHWRGTLSVIINLGVQFGQLVTMAVGYNARYFTVAFVNIVIPMVLLLSVLWLPESPSFLILKGRESEAREVLLRLRGKYINLDQELNTFREMNDAHKKQSVWKGLRQIEVLQSLAIVTTLFIFQSFTGYMVVNSNASRMFAEAASSISKNLCSIIIIIIQIVAGGLAFFLLDTIGRKKSLMLSFSIMLVALGSMALYVWITTCKEVLTRVYGWVPLVCLMTSQAGVTLGVQPVPFLLMSEYFPTWIRPQATSICYSLATLFGVASLQLYTLMLEGFTQSGLYLFYTSVCFLGIPFTFFFIRETKGLKIG</sequence>
<dbReference type="AlphaFoldDB" id="A0AAW0W2D3"/>
<feature type="transmembrane region" description="Helical" evidence="9">
    <location>
        <begin position="216"/>
        <end position="237"/>
    </location>
</feature>
<evidence type="ECO:0000313" key="11">
    <source>
        <dbReference type="EMBL" id="KAK8723386.1"/>
    </source>
</evidence>
<keyword evidence="5 9" id="KW-0812">Transmembrane</keyword>
<evidence type="ECO:0000256" key="1">
    <source>
        <dbReference type="ARBA" id="ARBA00004651"/>
    </source>
</evidence>
<feature type="transmembrane region" description="Helical" evidence="9">
    <location>
        <begin position="191"/>
        <end position="210"/>
    </location>
</feature>
<feature type="transmembrane region" description="Helical" evidence="9">
    <location>
        <begin position="336"/>
        <end position="356"/>
    </location>
</feature>
<feature type="transmembrane region" description="Helical" evidence="9">
    <location>
        <begin position="106"/>
        <end position="129"/>
    </location>
</feature>
<dbReference type="PANTHER" id="PTHR48021">
    <property type="match status" value="1"/>
</dbReference>
<evidence type="ECO:0000256" key="4">
    <source>
        <dbReference type="ARBA" id="ARBA00022597"/>
    </source>
</evidence>
<feature type="compositionally biased region" description="Basic and acidic residues" evidence="8">
    <location>
        <begin position="27"/>
        <end position="48"/>
    </location>
</feature>
<dbReference type="InterPro" id="IPR005829">
    <property type="entry name" value="Sugar_transporter_CS"/>
</dbReference>
<dbReference type="InterPro" id="IPR036259">
    <property type="entry name" value="MFS_trans_sf"/>
</dbReference>
<dbReference type="PROSITE" id="PS50850">
    <property type="entry name" value="MFS"/>
    <property type="match status" value="1"/>
</dbReference>
<dbReference type="PANTHER" id="PTHR48021:SF89">
    <property type="entry name" value="FI02132P-RELATED"/>
    <property type="match status" value="1"/>
</dbReference>
<evidence type="ECO:0000256" key="2">
    <source>
        <dbReference type="ARBA" id="ARBA00022448"/>
    </source>
</evidence>
<evidence type="ECO:0000256" key="6">
    <source>
        <dbReference type="ARBA" id="ARBA00022989"/>
    </source>
</evidence>
<dbReference type="Proteomes" id="UP001445076">
    <property type="component" value="Unassembled WGS sequence"/>
</dbReference>
<comment type="caution">
    <text evidence="11">The sequence shown here is derived from an EMBL/GenBank/DDBJ whole genome shotgun (WGS) entry which is preliminary data.</text>
</comment>
<keyword evidence="6 9" id="KW-1133">Transmembrane helix</keyword>
<feature type="transmembrane region" description="Helical" evidence="9">
    <location>
        <begin position="136"/>
        <end position="153"/>
    </location>
</feature>
<keyword evidence="3" id="KW-1003">Cell membrane</keyword>
<evidence type="ECO:0000256" key="9">
    <source>
        <dbReference type="SAM" id="Phobius"/>
    </source>
</evidence>
<dbReference type="InterPro" id="IPR005828">
    <property type="entry name" value="MFS_sugar_transport-like"/>
</dbReference>
<keyword evidence="4" id="KW-0762">Sugar transport</keyword>
<evidence type="ECO:0000256" key="5">
    <source>
        <dbReference type="ARBA" id="ARBA00022692"/>
    </source>
</evidence>
<feature type="transmembrane region" description="Helical" evidence="9">
    <location>
        <begin position="365"/>
        <end position="385"/>
    </location>
</feature>
<comment type="subcellular location">
    <subcellularLocation>
        <location evidence="1">Cell membrane</location>
        <topology evidence="1">Multi-pass membrane protein</topology>
    </subcellularLocation>
</comment>
<evidence type="ECO:0000256" key="8">
    <source>
        <dbReference type="SAM" id="MobiDB-lite"/>
    </source>
</evidence>
<feature type="transmembrane region" description="Helical" evidence="9">
    <location>
        <begin position="58"/>
        <end position="80"/>
    </location>
</feature>
<name>A0AAW0W2D3_CHEQU</name>
<dbReference type="SUPFAM" id="SSF103473">
    <property type="entry name" value="MFS general substrate transporter"/>
    <property type="match status" value="1"/>
</dbReference>
<dbReference type="EMBL" id="JARKIK010000089">
    <property type="protein sequence ID" value="KAK8723386.1"/>
    <property type="molecule type" value="Genomic_DNA"/>
</dbReference>
<keyword evidence="2" id="KW-0813">Transport</keyword>
<keyword evidence="12" id="KW-1185">Reference proteome</keyword>
<feature type="region of interest" description="Disordered" evidence="8">
    <location>
        <begin position="26"/>
        <end position="48"/>
    </location>
</feature>
<organism evidence="11 12">
    <name type="scientific">Cherax quadricarinatus</name>
    <name type="common">Australian red claw crayfish</name>
    <dbReference type="NCBI Taxonomy" id="27406"/>
    <lineage>
        <taxon>Eukaryota</taxon>
        <taxon>Metazoa</taxon>
        <taxon>Ecdysozoa</taxon>
        <taxon>Arthropoda</taxon>
        <taxon>Crustacea</taxon>
        <taxon>Multicrustacea</taxon>
        <taxon>Malacostraca</taxon>
        <taxon>Eumalacostraca</taxon>
        <taxon>Eucarida</taxon>
        <taxon>Decapoda</taxon>
        <taxon>Pleocyemata</taxon>
        <taxon>Astacidea</taxon>
        <taxon>Parastacoidea</taxon>
        <taxon>Parastacidae</taxon>
        <taxon>Cherax</taxon>
    </lineage>
</organism>
<feature type="transmembrane region" description="Helical" evidence="9">
    <location>
        <begin position="397"/>
        <end position="423"/>
    </location>
</feature>
<dbReference type="Gene3D" id="1.20.1250.20">
    <property type="entry name" value="MFS general substrate transporter like domains"/>
    <property type="match status" value="1"/>
</dbReference>
<dbReference type="FunFam" id="1.20.1250.20:FF:000218">
    <property type="entry name" value="facilitated trehalose transporter Tret1"/>
    <property type="match status" value="1"/>
</dbReference>